<reference evidence="4 8" key="2">
    <citation type="journal article" date="2019" name="Science, e1252229">
        <title>Invertible promoters mediate bacterial phase variation, antibiotic resistance, and host adaptation in the gut.</title>
        <authorList>
            <person name="Jiang X."/>
            <person name="Hall A.B."/>
            <person name="Arthur T.D."/>
            <person name="Plichta D.R."/>
            <person name="Covington C.T."/>
            <person name="Poyet M."/>
            <person name="Crothers J."/>
            <person name="Moses P.L."/>
            <person name="Tolonen A.C."/>
            <person name="Vlamakis H."/>
            <person name="Alm E.J."/>
            <person name="Xavier R.J."/>
        </authorList>
    </citation>
    <scope>NUCLEOTIDE SEQUENCE [LARGE SCALE GENOMIC DNA]</scope>
    <source>
        <strain evidence="8">bf_0095</strain>
        <strain evidence="4">Bf_0095</strain>
    </source>
</reference>
<dbReference type="Pfam" id="PF12668">
    <property type="entry name" value="DUF3791"/>
    <property type="match status" value="1"/>
</dbReference>
<evidence type="ECO:0000313" key="1">
    <source>
        <dbReference type="EMBL" id="RGT48847.1"/>
    </source>
</evidence>
<dbReference type="AlphaFoldDB" id="A0A3E4KQM7"/>
<dbReference type="EMBL" id="RCXO01000017">
    <property type="protein sequence ID" value="RYT79462.1"/>
    <property type="molecule type" value="Genomic_DNA"/>
</dbReference>
<proteinExistence type="predicted"/>
<organism evidence="2 6">
    <name type="scientific">Bacteroides intestinalis</name>
    <dbReference type="NCBI Taxonomy" id="329854"/>
    <lineage>
        <taxon>Bacteria</taxon>
        <taxon>Pseudomonadati</taxon>
        <taxon>Bacteroidota</taxon>
        <taxon>Bacteroidia</taxon>
        <taxon>Bacteroidales</taxon>
        <taxon>Bacteroidaceae</taxon>
        <taxon>Bacteroides</taxon>
    </lineage>
</organism>
<evidence type="ECO:0000313" key="5">
    <source>
        <dbReference type="Proteomes" id="UP000284772"/>
    </source>
</evidence>
<dbReference type="InterPro" id="IPR024269">
    <property type="entry name" value="DUF3791"/>
</dbReference>
<comment type="caution">
    <text evidence="2">The sequence shown here is derived from an EMBL/GenBank/DDBJ whole genome shotgun (WGS) entry which is preliminary data.</text>
</comment>
<dbReference type="Proteomes" id="UP000291191">
    <property type="component" value="Unassembled WGS sequence"/>
</dbReference>
<dbReference type="EMBL" id="QRQM01000018">
    <property type="protein sequence ID" value="RHN05119.1"/>
    <property type="molecule type" value="Genomic_DNA"/>
</dbReference>
<dbReference type="Proteomes" id="UP000285013">
    <property type="component" value="Unassembled WGS sequence"/>
</dbReference>
<name>A0A3E4KQM7_9BACE</name>
<dbReference type="Proteomes" id="UP000286003">
    <property type="component" value="Unassembled WGS sequence"/>
</dbReference>
<evidence type="ECO:0000313" key="6">
    <source>
        <dbReference type="Proteomes" id="UP000285013"/>
    </source>
</evidence>
<evidence type="ECO:0000313" key="7">
    <source>
        <dbReference type="Proteomes" id="UP000286003"/>
    </source>
</evidence>
<sequence length="79" mass="9225">MPVTEEELKTIFASSCIESAARAIGCPASEMYLRMKRINLIENYIWEFYDVLHTQSRVYVTEDILKTLDIWEKKAGINH</sequence>
<gene>
    <name evidence="1" type="ORF">DWX27_17625</name>
    <name evidence="3" type="ORF">DWZ32_15700</name>
    <name evidence="2" type="ORF">DWZ95_13510</name>
    <name evidence="4" type="ORF">EAJ06_14185</name>
</gene>
<evidence type="ECO:0000313" key="3">
    <source>
        <dbReference type="EMBL" id="RHN05119.1"/>
    </source>
</evidence>
<protein>
    <submittedName>
        <fullName evidence="2">DUF3791 domain-containing protein</fullName>
    </submittedName>
</protein>
<dbReference type="EMBL" id="QRPE01000016">
    <property type="protein sequence ID" value="RHL91661.1"/>
    <property type="molecule type" value="Genomic_DNA"/>
</dbReference>
<evidence type="ECO:0000313" key="4">
    <source>
        <dbReference type="EMBL" id="RYT79462.1"/>
    </source>
</evidence>
<accession>A0A3E4KQM7</accession>
<reference evidence="5 6" key="1">
    <citation type="submission" date="2018-08" db="EMBL/GenBank/DDBJ databases">
        <title>A genome reference for cultivated species of the human gut microbiota.</title>
        <authorList>
            <person name="Zou Y."/>
            <person name="Xue W."/>
            <person name="Luo G."/>
        </authorList>
    </citation>
    <scope>NUCLEOTIDE SEQUENCE [LARGE SCALE GENOMIC DNA]</scope>
    <source>
        <strain evidence="1 5">AF19-10AC</strain>
        <strain evidence="3 7">AF31-23</strain>
        <strain evidence="2 6">AF36-16BH</strain>
    </source>
</reference>
<evidence type="ECO:0000313" key="2">
    <source>
        <dbReference type="EMBL" id="RHL91661.1"/>
    </source>
</evidence>
<dbReference type="Proteomes" id="UP000284772">
    <property type="component" value="Unassembled WGS sequence"/>
</dbReference>
<keyword evidence="8" id="KW-1185">Reference proteome</keyword>
<dbReference type="OrthoDB" id="1031509at2"/>
<dbReference type="RefSeq" id="WP_007667800.1">
    <property type="nucleotide sequence ID" value="NZ_BAABZC010000001.1"/>
</dbReference>
<dbReference type="EMBL" id="QRWT01000024">
    <property type="protein sequence ID" value="RGT48847.1"/>
    <property type="molecule type" value="Genomic_DNA"/>
</dbReference>
<dbReference type="GeneID" id="26162087"/>
<evidence type="ECO:0000313" key="8">
    <source>
        <dbReference type="Proteomes" id="UP000291191"/>
    </source>
</evidence>